<dbReference type="PANTHER" id="PTHR14919">
    <property type="entry name" value="KPL2-RELATED"/>
    <property type="match status" value="1"/>
</dbReference>
<dbReference type="EMBL" id="GG662809">
    <property type="protein sequence ID" value="EAR89832.2"/>
    <property type="molecule type" value="Genomic_DNA"/>
</dbReference>
<reference evidence="5" key="1">
    <citation type="journal article" date="2006" name="PLoS Biol.">
        <title>Macronuclear genome sequence of the ciliate Tetrahymena thermophila, a model eukaryote.</title>
        <authorList>
            <person name="Eisen J.A."/>
            <person name="Coyne R.S."/>
            <person name="Wu M."/>
            <person name="Wu D."/>
            <person name="Thiagarajan M."/>
            <person name="Wortman J.R."/>
            <person name="Badger J.H."/>
            <person name="Ren Q."/>
            <person name="Amedeo P."/>
            <person name="Jones K.M."/>
            <person name="Tallon L.J."/>
            <person name="Delcher A.L."/>
            <person name="Salzberg S.L."/>
            <person name="Silva J.C."/>
            <person name="Haas B.J."/>
            <person name="Majoros W.H."/>
            <person name="Farzad M."/>
            <person name="Carlton J.M."/>
            <person name="Smith R.K. Jr."/>
            <person name="Garg J."/>
            <person name="Pearlman R.E."/>
            <person name="Karrer K.M."/>
            <person name="Sun L."/>
            <person name="Manning G."/>
            <person name="Elde N.C."/>
            <person name="Turkewitz A.P."/>
            <person name="Asai D.J."/>
            <person name="Wilkes D.E."/>
            <person name="Wang Y."/>
            <person name="Cai H."/>
            <person name="Collins K."/>
            <person name="Stewart B.A."/>
            <person name="Lee S.R."/>
            <person name="Wilamowska K."/>
            <person name="Weinberg Z."/>
            <person name="Ruzzo W.L."/>
            <person name="Wloga D."/>
            <person name="Gaertig J."/>
            <person name="Frankel J."/>
            <person name="Tsao C.-C."/>
            <person name="Gorovsky M.A."/>
            <person name="Keeling P.J."/>
            <person name="Waller R.F."/>
            <person name="Patron N.J."/>
            <person name="Cherry J.M."/>
            <person name="Stover N.A."/>
            <person name="Krieger C.J."/>
            <person name="del Toro C."/>
            <person name="Ryder H.F."/>
            <person name="Williamson S.C."/>
            <person name="Barbeau R.A."/>
            <person name="Hamilton E.P."/>
            <person name="Orias E."/>
        </authorList>
    </citation>
    <scope>NUCLEOTIDE SEQUENCE [LARGE SCALE GENOMIC DNA]</scope>
    <source>
        <strain evidence="5">SB210</strain>
    </source>
</reference>
<dbReference type="eggNOG" id="ENOG502SME2">
    <property type="taxonomic scope" value="Eukaryota"/>
</dbReference>
<feature type="domain" description="CPC1/SPEF2" evidence="3">
    <location>
        <begin position="358"/>
        <end position="474"/>
    </location>
</feature>
<evidence type="ECO:0000313" key="4">
    <source>
        <dbReference type="EMBL" id="EAR89832.2"/>
    </source>
</evidence>
<evidence type="ECO:0000313" key="5">
    <source>
        <dbReference type="Proteomes" id="UP000009168"/>
    </source>
</evidence>
<feature type="compositionally biased region" description="Low complexity" evidence="2">
    <location>
        <begin position="929"/>
        <end position="940"/>
    </location>
</feature>
<dbReference type="KEGG" id="tet:TTHERM_00633390"/>
<dbReference type="InParanoid" id="Q22X14"/>
<dbReference type="SUPFAM" id="SSF52540">
    <property type="entry name" value="P-loop containing nucleoside triphosphate hydrolases"/>
    <property type="match status" value="1"/>
</dbReference>
<dbReference type="Pfam" id="PF22946">
    <property type="entry name" value="SPEF2_D5"/>
    <property type="match status" value="1"/>
</dbReference>
<dbReference type="InterPro" id="IPR054517">
    <property type="entry name" value="SPEF2_D5"/>
</dbReference>
<organism evidence="4 5">
    <name type="scientific">Tetrahymena thermophila (strain SB210)</name>
    <dbReference type="NCBI Taxonomy" id="312017"/>
    <lineage>
        <taxon>Eukaryota</taxon>
        <taxon>Sar</taxon>
        <taxon>Alveolata</taxon>
        <taxon>Ciliophora</taxon>
        <taxon>Intramacronucleata</taxon>
        <taxon>Oligohymenophorea</taxon>
        <taxon>Hymenostomatida</taxon>
        <taxon>Tetrahymenina</taxon>
        <taxon>Tetrahymenidae</taxon>
        <taxon>Tetrahymena</taxon>
    </lineage>
</organism>
<protein>
    <recommendedName>
        <fullName evidence="3">CPC1/SPEF2 domain-containing protein</fullName>
    </recommendedName>
</protein>
<feature type="region of interest" description="Disordered" evidence="2">
    <location>
        <begin position="1022"/>
        <end position="1069"/>
    </location>
</feature>
<dbReference type="InterPro" id="IPR027417">
    <property type="entry name" value="P-loop_NTPase"/>
</dbReference>
<dbReference type="Proteomes" id="UP000009168">
    <property type="component" value="Unassembled WGS sequence"/>
</dbReference>
<keyword evidence="5" id="KW-1185">Reference proteome</keyword>
<feature type="coiled-coil region" evidence="1">
    <location>
        <begin position="306"/>
        <end position="333"/>
    </location>
</feature>
<keyword evidence="1" id="KW-0175">Coiled coil</keyword>
<gene>
    <name evidence="4" type="ORF">TTHERM_00633390</name>
</gene>
<dbReference type="RefSeq" id="XP_001010077.2">
    <property type="nucleotide sequence ID" value="XM_001010077.2"/>
</dbReference>
<feature type="region of interest" description="Disordered" evidence="2">
    <location>
        <begin position="617"/>
        <end position="650"/>
    </location>
</feature>
<accession>Q22X14</accession>
<dbReference type="Gene3D" id="3.40.50.300">
    <property type="entry name" value="P-loop containing nucleotide triphosphate hydrolases"/>
    <property type="match status" value="1"/>
</dbReference>
<sequence>MANEVEIKQWLNSDLRIENKIKNLEDDMRNGYIYRDILMRLGLNVPSTIVNKTDDATIKQNYQIIAGILREKLKITLMPKPGNNLEVLKQLNKFHVTKIVKQNNSTVSDDADQNLIAQFNKSLKTKDRHLKSSFKYDEQIKQNLPPKIMDIEQKLEKFRQQKLKSEILAKTLKDQELERENQWRIEHRQFEINKTRNNHKYIEDKTKSIYENWLKTQQVMQTRINKEQTLNNYLTNRLKEEVKAVENYEFKEYKEGLDYFKENCIQQGVSLRHDPDNYKPPPISHFNLNATMMRIRESTHKSILARKDKEKRKNRMLVEQQKYEKEIQEKKRQQDMLTKFCELSVAGAEEGRKIYIAQEKEKIVVRNRIEKENQIQKERMDYFDQKHEEFREKAIAEEIERKKQWKLQKVEYMELNLQNKIQKRKKHSKTCQDLIDIILDVTELCHNAQRQNNSIRVPEQYWRDLMERFAEGRPLCEEKVVTIFEQQQQTQRQAHEAEISEELDQQLSMMFTDYNLGFQMWQPFHQFEQPENQILNHAYNDDQLGDFLHQVIDKIYPQKAIQSKPHDIPDHMPLRISIIGNRFSGKKSLSQLIKQKYGVEIIDVYDVIDQAIKYAFPPPEDENEKKKNAAKKQTKKGQVEEEKPDNPQLRELGQQANEMKTQNIPYTDEILVRAALIQIKQIFPVVTPDQLIQQLADAKIKEQERQAQMKKEWEDYLKKKEKSNPKKAAGKEGKKNVGSKVEIEVIEDPPQETYEEAVYRLMNQKEFEYTPGFVLVNFPQNVKQAKLLEEGLTGFVMEEERLNPEGEQIKEQIAQLVRAGEKTPDTSLKQGGIDLVINLNVDETIAEKRAANRRLDPQTGNIYNLEDNLPPLEEKGLADRIQPIDDPQSSLEKIQEANKQFIENLDYLQEWYGMFGFETEPASNLNTEQQQPQSQAQLQQNEDLAQEQQEQEKNIFGAIQSLESTTKRIEVFEQIDKKLSDLLKIKKKKIEEQIQNYQQEQERLQQQREEERLLQEKLEQERLEKEKQQQQQLQEASNSANTQSNNPNASASQEQLSSQNKIPTDNLISNDMADTSKINQTDQSMQNSGQAGGDFFDRLKMDNLKTVMKMWNEIQTNYFKEIKQSLHKIDNHREVISNRLADVQFRFLSVIQRPDDKQHKINTFKDNLNKFFDDNPQMLRFQNTKDELNQHLETLYENLWDSVEQKKAESIQERKTIMASGWFDSEMAALFSSYQRFFQLELNKLEEIIELILYIQDVVEGKPINEVQEHIILDPFPNGQPPPIYDIENPNHFPRVEKMFDHFMHSVDNISELIGDIRAKFFKKRTAGLSFQTINEKSYPGLNDLYNQVLETEKGICKYRGYILKFTLISRIKELKMIEVALYSKLDDWIIFGLKHENEVIYDAVRTLRQAIQSQNPVDTLVVSVKNISDTYKILNCFNQIPAYIQPLELVESVDDFRFTIFGIKLLYEELHTLCDKRDIINLKIFENVFLRRKKHSNHLPKFIKQLPDKCLESIYANFESQIHDDKIDFKDLMICFILFSSPVPTEDLIEEYKDQLLTYSNSGYLETHNFLRIEAWFDEYERDRQLYGQNLFNRVFFVKQLLFDLYCENEPYILSINQYIESLKRLSSKGKEYFWQILFE</sequence>
<dbReference type="HOGENOM" id="CLU_251866_0_0_1"/>
<dbReference type="OrthoDB" id="62528at2759"/>
<dbReference type="PANTHER" id="PTHR14919:SF0">
    <property type="entry name" value="SPERM FLAGELLAR PROTEIN 2"/>
    <property type="match status" value="1"/>
</dbReference>
<dbReference type="GeneID" id="7826229"/>
<name>Q22X14_TETTS</name>
<feature type="compositionally biased region" description="Polar residues" evidence="2">
    <location>
        <begin position="1036"/>
        <end position="1069"/>
    </location>
</feature>
<evidence type="ECO:0000256" key="1">
    <source>
        <dbReference type="SAM" id="Coils"/>
    </source>
</evidence>
<feature type="region of interest" description="Disordered" evidence="2">
    <location>
        <begin position="924"/>
        <end position="943"/>
    </location>
</feature>
<evidence type="ECO:0000256" key="2">
    <source>
        <dbReference type="SAM" id="MobiDB-lite"/>
    </source>
</evidence>
<evidence type="ECO:0000259" key="3">
    <source>
        <dbReference type="Pfam" id="PF22946"/>
    </source>
</evidence>
<dbReference type="InterPro" id="IPR052634">
    <property type="entry name" value="Sperm_flagellar-bone_growth"/>
</dbReference>
<proteinExistence type="predicted"/>